<reference evidence="1" key="1">
    <citation type="submission" date="2023-04" db="EMBL/GenBank/DDBJ databases">
        <title>Candida boidinii NBRC 10035.</title>
        <authorList>
            <person name="Ichikawa N."/>
            <person name="Sato H."/>
            <person name="Tonouchi N."/>
        </authorList>
    </citation>
    <scope>NUCLEOTIDE SEQUENCE</scope>
    <source>
        <strain evidence="1">NBRC 10035</strain>
    </source>
</reference>
<dbReference type="Proteomes" id="UP001165120">
    <property type="component" value="Unassembled WGS sequence"/>
</dbReference>
<gene>
    <name evidence="1" type="ORF">Cboi02_000011900</name>
</gene>
<organism evidence="1 2">
    <name type="scientific">Candida boidinii</name>
    <name type="common">Yeast</name>
    <dbReference type="NCBI Taxonomy" id="5477"/>
    <lineage>
        <taxon>Eukaryota</taxon>
        <taxon>Fungi</taxon>
        <taxon>Dikarya</taxon>
        <taxon>Ascomycota</taxon>
        <taxon>Saccharomycotina</taxon>
        <taxon>Pichiomycetes</taxon>
        <taxon>Pichiales</taxon>
        <taxon>Pichiaceae</taxon>
        <taxon>Ogataea</taxon>
        <taxon>Ogataea/Candida clade</taxon>
    </lineage>
</organism>
<name>A0A9W6WDN8_CANBO</name>
<evidence type="ECO:0000313" key="1">
    <source>
        <dbReference type="EMBL" id="GME66664.1"/>
    </source>
</evidence>
<comment type="caution">
    <text evidence="1">The sequence shown here is derived from an EMBL/GenBank/DDBJ whole genome shotgun (WGS) entry which is preliminary data.</text>
</comment>
<evidence type="ECO:0000313" key="2">
    <source>
        <dbReference type="Proteomes" id="UP001165120"/>
    </source>
</evidence>
<dbReference type="PANTHER" id="PTHR41677">
    <property type="entry name" value="YALI0B19030P"/>
    <property type="match status" value="1"/>
</dbReference>
<dbReference type="AlphaFoldDB" id="A0A9W6WDN8"/>
<dbReference type="EMBL" id="BSXN01000019">
    <property type="protein sequence ID" value="GME66664.1"/>
    <property type="molecule type" value="Genomic_DNA"/>
</dbReference>
<sequence length="379" mass="42612">MATVELLTQIEQGNIHKRIPVDSYDVQVKPIYEEQLKSVSVVPSVEFDPEVHLVFKKEYVNETPKMTMEELGLTSPTQISEVGVTNPFPLFSKEAVEIMRSEVLREEVFKNCARVSMSSTSGLDAVIRGYAKDSCPFTYAAWKHPKTIEAVSLMAGVELELIMDYEIAQINVGMKSAEQAKNERADLARRNSLNDSYNDDIPAIVGWHNDSYPFVCVLMLSDTTYMIGGETLLKTGTGKIIPTPGPSMGKAVVLQGRKILHLAPVPLGSTERITAVSSYRAKNSLLPDTSVLKTVKPETNYGSIYNDFYPEWLNCRMKVIMDRAANIKEKFNTAAEKDEKFDKEEAFKLLKDLDAYVKHSWTEMEVSDKEYAAHFIKKN</sequence>
<proteinExistence type="predicted"/>
<keyword evidence="2" id="KW-1185">Reference proteome</keyword>
<protein>
    <submittedName>
        <fullName evidence="1">Unnamed protein product</fullName>
    </submittedName>
</protein>
<dbReference type="PANTHER" id="PTHR41677:SF1">
    <property type="entry name" value="FE2OG DIOXYGENASE DOMAIN-CONTAINING PROTEIN"/>
    <property type="match status" value="1"/>
</dbReference>
<accession>A0A9W6WDN8</accession>